<dbReference type="SUPFAM" id="SSF51658">
    <property type="entry name" value="Xylose isomerase-like"/>
    <property type="match status" value="1"/>
</dbReference>
<dbReference type="InterPro" id="IPR036237">
    <property type="entry name" value="Xyl_isomerase-like_sf"/>
</dbReference>
<sequence length="267" mass="29699">MAELCFNTFNRSAYLVEDPDLPTQIAAAAAAGFTWFGPDTFSLAAWEASGRSLLELADLLDAHGLRVWEIAAFDLGTRETTLAQAELIAAQACVLRPQYILTNVGAPIDDERLDLFDEVCQLFEAQGAGVRPAIEYLPFTPANSIATTLPLIDHVGRERAKILYDVWHHFRGPDTFAELEAAPADTVAYVQFSDAQPMIGDDLVHETLERRTFPGEGVFDLAGYCERLRAKGFDGVVSIEILNGSWRTADQYEFARRAYDSSRRYWP</sequence>
<proteinExistence type="predicted"/>
<gene>
    <name evidence="2" type="ORF">UFOPK2754_01334</name>
    <name evidence="3" type="ORF">UFOPK3543_03230</name>
</gene>
<evidence type="ECO:0000259" key="1">
    <source>
        <dbReference type="Pfam" id="PF01261"/>
    </source>
</evidence>
<dbReference type="PANTHER" id="PTHR12110">
    <property type="entry name" value="HYDROXYPYRUVATE ISOMERASE"/>
    <property type="match status" value="1"/>
</dbReference>
<protein>
    <submittedName>
        <fullName evidence="2">Unannotated protein</fullName>
    </submittedName>
</protein>
<reference evidence="2" key="1">
    <citation type="submission" date="2020-05" db="EMBL/GenBank/DDBJ databases">
        <authorList>
            <person name="Chiriac C."/>
            <person name="Salcher M."/>
            <person name="Ghai R."/>
            <person name="Kavagutti S V."/>
        </authorList>
    </citation>
    <scope>NUCLEOTIDE SEQUENCE</scope>
</reference>
<dbReference type="EMBL" id="CAEZYR010000042">
    <property type="protein sequence ID" value="CAB4743313.1"/>
    <property type="molecule type" value="Genomic_DNA"/>
</dbReference>
<dbReference type="Gene3D" id="3.20.20.150">
    <property type="entry name" value="Divalent-metal-dependent TIM barrel enzymes"/>
    <property type="match status" value="1"/>
</dbReference>
<name>A0A6J6T8V2_9ZZZZ</name>
<organism evidence="2">
    <name type="scientific">freshwater metagenome</name>
    <dbReference type="NCBI Taxonomy" id="449393"/>
    <lineage>
        <taxon>unclassified sequences</taxon>
        <taxon>metagenomes</taxon>
        <taxon>ecological metagenomes</taxon>
    </lineage>
</organism>
<dbReference type="InterPro" id="IPR050312">
    <property type="entry name" value="IolE/XylAMocC-like"/>
</dbReference>
<feature type="domain" description="Xylose isomerase-like TIM barrel" evidence="1">
    <location>
        <begin position="25"/>
        <end position="247"/>
    </location>
</feature>
<dbReference type="EMBL" id="CAFBMH010000228">
    <property type="protein sequence ID" value="CAB4940634.1"/>
    <property type="molecule type" value="Genomic_DNA"/>
</dbReference>
<evidence type="ECO:0000313" key="2">
    <source>
        <dbReference type="EMBL" id="CAB4743313.1"/>
    </source>
</evidence>
<dbReference type="AlphaFoldDB" id="A0A6J6T8V2"/>
<dbReference type="PANTHER" id="PTHR12110:SF48">
    <property type="entry name" value="BLL3656 PROTEIN"/>
    <property type="match status" value="1"/>
</dbReference>
<evidence type="ECO:0000313" key="3">
    <source>
        <dbReference type="EMBL" id="CAB4940634.1"/>
    </source>
</evidence>
<dbReference type="InterPro" id="IPR013022">
    <property type="entry name" value="Xyl_isomerase-like_TIM-brl"/>
</dbReference>
<accession>A0A6J6T8V2</accession>
<dbReference type="Pfam" id="PF01261">
    <property type="entry name" value="AP_endonuc_2"/>
    <property type="match status" value="1"/>
</dbReference>